<feature type="binding site" evidence="6">
    <location>
        <position position="279"/>
    </location>
    <ligand>
        <name>Zn(2+)</name>
        <dbReference type="ChEBI" id="CHEBI:29105"/>
        <note>catalytic</note>
    </ligand>
</feature>
<keyword evidence="5 6" id="KW-0482">Metalloprotease</keyword>
<comment type="caution">
    <text evidence="6">Lacks conserved residue(s) required for the propagation of feature annotation.</text>
</comment>
<dbReference type="AlphaFoldDB" id="A0A9N9X6T8"/>
<feature type="compositionally biased region" description="Low complexity" evidence="8">
    <location>
        <begin position="46"/>
        <end position="62"/>
    </location>
</feature>
<feature type="binding site" evidence="6">
    <location>
        <position position="273"/>
    </location>
    <ligand>
        <name>Zn(2+)</name>
        <dbReference type="ChEBI" id="CHEBI:29105"/>
        <note>catalytic</note>
    </ligand>
</feature>
<dbReference type="GO" id="GO:0004222">
    <property type="term" value="F:metalloendopeptidase activity"/>
    <property type="evidence" value="ECO:0007669"/>
    <property type="project" value="UniProtKB-UniRule"/>
</dbReference>
<dbReference type="PRINTS" id="PR00480">
    <property type="entry name" value="ASTACIN"/>
</dbReference>
<evidence type="ECO:0000256" key="3">
    <source>
        <dbReference type="ARBA" id="ARBA00022801"/>
    </source>
</evidence>
<dbReference type="PANTHER" id="PTHR10127:SF780">
    <property type="entry name" value="METALLOENDOPEPTIDASE"/>
    <property type="match status" value="1"/>
</dbReference>
<feature type="compositionally biased region" description="Low complexity" evidence="8">
    <location>
        <begin position="1"/>
        <end position="10"/>
    </location>
</feature>
<keyword evidence="11" id="KW-1185">Reference proteome</keyword>
<evidence type="ECO:0000256" key="8">
    <source>
        <dbReference type="SAM" id="MobiDB-lite"/>
    </source>
</evidence>
<reference evidence="10" key="1">
    <citation type="submission" date="2022-01" db="EMBL/GenBank/DDBJ databases">
        <authorList>
            <person name="King R."/>
        </authorList>
    </citation>
    <scope>NUCLEOTIDE SEQUENCE</scope>
</reference>
<feature type="active site" evidence="6">
    <location>
        <position position="270"/>
    </location>
</feature>
<dbReference type="InterPro" id="IPR006026">
    <property type="entry name" value="Peptidase_Metallo"/>
</dbReference>
<dbReference type="Pfam" id="PF01400">
    <property type="entry name" value="Astacin"/>
    <property type="match status" value="1"/>
</dbReference>
<keyword evidence="2 6" id="KW-0479">Metal-binding</keyword>
<feature type="binding site" evidence="6">
    <location>
        <position position="269"/>
    </location>
    <ligand>
        <name>Zn(2+)</name>
        <dbReference type="ChEBI" id="CHEBI:29105"/>
        <note>catalytic</note>
    </ligand>
</feature>
<evidence type="ECO:0000259" key="9">
    <source>
        <dbReference type="PROSITE" id="PS51864"/>
    </source>
</evidence>
<dbReference type="EC" id="3.4.24.-" evidence="7"/>
<dbReference type="OrthoDB" id="6665824at2759"/>
<keyword evidence="4 6" id="KW-0862">Zinc</keyword>
<organism evidence="10 11">
    <name type="scientific">Diabrotica balteata</name>
    <name type="common">Banded cucumber beetle</name>
    <dbReference type="NCBI Taxonomy" id="107213"/>
    <lineage>
        <taxon>Eukaryota</taxon>
        <taxon>Metazoa</taxon>
        <taxon>Ecdysozoa</taxon>
        <taxon>Arthropoda</taxon>
        <taxon>Hexapoda</taxon>
        <taxon>Insecta</taxon>
        <taxon>Pterygota</taxon>
        <taxon>Neoptera</taxon>
        <taxon>Endopterygota</taxon>
        <taxon>Coleoptera</taxon>
        <taxon>Polyphaga</taxon>
        <taxon>Cucujiformia</taxon>
        <taxon>Chrysomeloidea</taxon>
        <taxon>Chrysomelidae</taxon>
        <taxon>Galerucinae</taxon>
        <taxon>Diabroticina</taxon>
        <taxon>Diabroticites</taxon>
        <taxon>Diabrotica</taxon>
    </lineage>
</organism>
<dbReference type="PROSITE" id="PS51864">
    <property type="entry name" value="ASTACIN"/>
    <property type="match status" value="1"/>
</dbReference>
<evidence type="ECO:0000256" key="1">
    <source>
        <dbReference type="ARBA" id="ARBA00022670"/>
    </source>
</evidence>
<evidence type="ECO:0000256" key="7">
    <source>
        <dbReference type="RuleBase" id="RU361183"/>
    </source>
</evidence>
<dbReference type="GO" id="GO:0006508">
    <property type="term" value="P:proteolysis"/>
    <property type="evidence" value="ECO:0007669"/>
    <property type="project" value="UniProtKB-KW"/>
</dbReference>
<dbReference type="InterPro" id="IPR024079">
    <property type="entry name" value="MetalloPept_cat_dom_sf"/>
</dbReference>
<evidence type="ECO:0000256" key="2">
    <source>
        <dbReference type="ARBA" id="ARBA00022723"/>
    </source>
</evidence>
<feature type="compositionally biased region" description="Polar residues" evidence="8">
    <location>
        <begin position="25"/>
        <end position="44"/>
    </location>
</feature>
<evidence type="ECO:0000313" key="11">
    <source>
        <dbReference type="Proteomes" id="UP001153709"/>
    </source>
</evidence>
<sequence>MNQATENNIDNNDDSDTSEDVLHSENCSSRSSTSATGNKPQRNESATKTTKTTSKSNDKMSTPTPQKRKISEVASLVTKIKSIKNNLNSTPTGEHSTPHENEHDIFGTFVSSLLKMHYLSTARAIVTRDKINAILSQDIVNKTVKKASANYTNPEENEKFYEGDILIPESSLRNGIVGETFRWDKGIIPYVIAANFTAEQIKIIHRAFATFHEYTCLKFIPRNPNDQYYINITDEFKSYCFSFIGRQLNRIQTVNLGNRCFKKLGTTIHELMHAAGFWHEQSRTDRDKFVNVLRRNIKKGKYPSLISFLPGTS</sequence>
<dbReference type="InterPro" id="IPR001506">
    <property type="entry name" value="Peptidase_M12A"/>
</dbReference>
<evidence type="ECO:0000313" key="10">
    <source>
        <dbReference type="EMBL" id="CAG9829670.1"/>
    </source>
</evidence>
<dbReference type="GO" id="GO:0008270">
    <property type="term" value="F:zinc ion binding"/>
    <property type="evidence" value="ECO:0007669"/>
    <property type="project" value="UniProtKB-UniRule"/>
</dbReference>
<proteinExistence type="predicted"/>
<accession>A0A9N9X6T8</accession>
<dbReference type="PANTHER" id="PTHR10127">
    <property type="entry name" value="DISCOIDIN, CUB, EGF, LAMININ , AND ZINC METALLOPROTEASE DOMAIN CONTAINING"/>
    <property type="match status" value="1"/>
</dbReference>
<feature type="domain" description="Peptidase M12A" evidence="9">
    <location>
        <begin position="174"/>
        <end position="313"/>
    </location>
</feature>
<dbReference type="SMART" id="SM00235">
    <property type="entry name" value="ZnMc"/>
    <property type="match status" value="1"/>
</dbReference>
<feature type="region of interest" description="Disordered" evidence="8">
    <location>
        <begin position="1"/>
        <end position="71"/>
    </location>
</feature>
<dbReference type="Gene3D" id="3.40.390.10">
    <property type="entry name" value="Collagenase (Catalytic Domain)"/>
    <property type="match status" value="1"/>
</dbReference>
<dbReference type="SUPFAM" id="SSF55486">
    <property type="entry name" value="Metalloproteases ('zincins'), catalytic domain"/>
    <property type="match status" value="1"/>
</dbReference>
<evidence type="ECO:0000256" key="6">
    <source>
        <dbReference type="PROSITE-ProRule" id="PRU01211"/>
    </source>
</evidence>
<comment type="cofactor">
    <cofactor evidence="6 7">
        <name>Zn(2+)</name>
        <dbReference type="ChEBI" id="CHEBI:29105"/>
    </cofactor>
    <text evidence="6 7">Binds 1 zinc ion per subunit.</text>
</comment>
<gene>
    <name evidence="10" type="ORF">DIABBA_LOCUS3441</name>
</gene>
<evidence type="ECO:0000256" key="5">
    <source>
        <dbReference type="ARBA" id="ARBA00023049"/>
    </source>
</evidence>
<protein>
    <recommendedName>
        <fullName evidence="7">Metalloendopeptidase</fullName>
        <ecNumber evidence="7">3.4.24.-</ecNumber>
    </recommendedName>
</protein>
<evidence type="ECO:0000256" key="4">
    <source>
        <dbReference type="ARBA" id="ARBA00022833"/>
    </source>
</evidence>
<keyword evidence="3 6" id="KW-0378">Hydrolase</keyword>
<dbReference type="EMBL" id="OU898277">
    <property type="protein sequence ID" value="CAG9829670.1"/>
    <property type="molecule type" value="Genomic_DNA"/>
</dbReference>
<dbReference type="Proteomes" id="UP001153709">
    <property type="component" value="Chromosome 2"/>
</dbReference>
<name>A0A9N9X6T8_DIABA</name>
<keyword evidence="1 6" id="KW-0645">Protease</keyword>